<evidence type="ECO:0000256" key="8">
    <source>
        <dbReference type="SAM" id="Coils"/>
    </source>
</evidence>
<dbReference type="InterPro" id="IPR003661">
    <property type="entry name" value="HisK_dim/P_dom"/>
</dbReference>
<dbReference type="SMART" id="SM00387">
    <property type="entry name" value="HATPase_c"/>
    <property type="match status" value="1"/>
</dbReference>
<evidence type="ECO:0000256" key="3">
    <source>
        <dbReference type="ARBA" id="ARBA00022679"/>
    </source>
</evidence>
<dbReference type="GO" id="GO:0030295">
    <property type="term" value="F:protein kinase activator activity"/>
    <property type="evidence" value="ECO:0007669"/>
    <property type="project" value="TreeGrafter"/>
</dbReference>
<feature type="coiled-coil region" evidence="8">
    <location>
        <begin position="62"/>
        <end position="107"/>
    </location>
</feature>
<sequence>MTIQKTNAQIQLYQNEYSILNESKHLLAQKDVSEEVMRKAYALLVTRYESLLEEVRIHTKVGDKLQSKLYDMNEELEAAKANLEKIVEERTQELKQANIELLAINEELDSFVYRAAHDIRGPLATLLGLCNLAKMEIEDTYSLFYFDLILKTTKRLDNILSKLMIINKLKNTFVSPQQFRIQTLINEVINQYAYKNEIFIGVRFEVFVVDDFDLYLDKNILEILLYNLLENAAYTLTTPVNERIDPEIIQIKTVLKQTHFEIFVSHKGHEIPLEASDKIFNMFYRYEHSENTGLKLYTAKRATEKLKGRIWLVDSTKELTTFGVALPLSLAI</sequence>
<dbReference type="Gene3D" id="1.10.287.130">
    <property type="match status" value="1"/>
</dbReference>
<comment type="catalytic activity">
    <reaction evidence="1">
        <text>ATP + protein L-histidine = ADP + protein N-phospho-L-histidine.</text>
        <dbReference type="EC" id="2.7.13.3"/>
    </reaction>
</comment>
<dbReference type="SMART" id="SM00388">
    <property type="entry name" value="HisKA"/>
    <property type="match status" value="1"/>
</dbReference>
<keyword evidence="4" id="KW-0547">Nucleotide-binding</keyword>
<evidence type="ECO:0000256" key="5">
    <source>
        <dbReference type="ARBA" id="ARBA00022777"/>
    </source>
</evidence>
<organism evidence="10 11">
    <name type="scientific">Thermoflexibacter ruber</name>
    <dbReference type="NCBI Taxonomy" id="1003"/>
    <lineage>
        <taxon>Bacteria</taxon>
        <taxon>Pseudomonadati</taxon>
        <taxon>Bacteroidota</taxon>
        <taxon>Cytophagia</taxon>
        <taxon>Cytophagales</taxon>
        <taxon>Thermoflexibacteraceae</taxon>
        <taxon>Thermoflexibacter</taxon>
    </lineage>
</organism>
<dbReference type="Pfam" id="PF00512">
    <property type="entry name" value="HisKA"/>
    <property type="match status" value="1"/>
</dbReference>
<dbReference type="OrthoDB" id="9766459at2"/>
<feature type="domain" description="Histidine kinase" evidence="9">
    <location>
        <begin position="114"/>
        <end position="330"/>
    </location>
</feature>
<protein>
    <recommendedName>
        <fullName evidence="2">histidine kinase</fullName>
        <ecNumber evidence="2">2.7.13.3</ecNumber>
    </recommendedName>
</protein>
<proteinExistence type="predicted"/>
<evidence type="ECO:0000313" key="10">
    <source>
        <dbReference type="EMBL" id="SFE40934.1"/>
    </source>
</evidence>
<dbReference type="InterPro" id="IPR036097">
    <property type="entry name" value="HisK_dim/P_sf"/>
</dbReference>
<dbReference type="PROSITE" id="PS50109">
    <property type="entry name" value="HIS_KIN"/>
    <property type="match status" value="1"/>
</dbReference>
<dbReference type="GO" id="GO:0007234">
    <property type="term" value="P:osmosensory signaling via phosphorelay pathway"/>
    <property type="evidence" value="ECO:0007669"/>
    <property type="project" value="TreeGrafter"/>
</dbReference>
<evidence type="ECO:0000259" key="9">
    <source>
        <dbReference type="PROSITE" id="PS50109"/>
    </source>
</evidence>
<dbReference type="Proteomes" id="UP000199513">
    <property type="component" value="Unassembled WGS sequence"/>
</dbReference>
<dbReference type="PANTHER" id="PTHR42878">
    <property type="entry name" value="TWO-COMPONENT HISTIDINE KINASE"/>
    <property type="match status" value="1"/>
</dbReference>
<evidence type="ECO:0000256" key="7">
    <source>
        <dbReference type="ARBA" id="ARBA00023012"/>
    </source>
</evidence>
<dbReference type="InterPro" id="IPR050351">
    <property type="entry name" value="BphY/WalK/GraS-like"/>
</dbReference>
<keyword evidence="3" id="KW-0808">Transferase</keyword>
<dbReference type="InterPro" id="IPR005467">
    <property type="entry name" value="His_kinase_dom"/>
</dbReference>
<keyword evidence="7" id="KW-0902">Two-component regulatory system</keyword>
<keyword evidence="11" id="KW-1185">Reference proteome</keyword>
<dbReference type="RefSeq" id="WP_091538271.1">
    <property type="nucleotide sequence ID" value="NZ_FONY01000001.1"/>
</dbReference>
<name>A0A1I2AA56_9BACT</name>
<evidence type="ECO:0000256" key="2">
    <source>
        <dbReference type="ARBA" id="ARBA00012438"/>
    </source>
</evidence>
<dbReference type="GO" id="GO:0000156">
    <property type="term" value="F:phosphorelay response regulator activity"/>
    <property type="evidence" value="ECO:0007669"/>
    <property type="project" value="TreeGrafter"/>
</dbReference>
<reference evidence="10 11" key="1">
    <citation type="submission" date="2016-10" db="EMBL/GenBank/DDBJ databases">
        <authorList>
            <person name="de Groot N.N."/>
        </authorList>
    </citation>
    <scope>NUCLEOTIDE SEQUENCE [LARGE SCALE GENOMIC DNA]</scope>
    <source>
        <strain>GEY</strain>
        <strain evidence="11">DSM 9560</strain>
    </source>
</reference>
<dbReference type="GO" id="GO:0000155">
    <property type="term" value="F:phosphorelay sensor kinase activity"/>
    <property type="evidence" value="ECO:0007669"/>
    <property type="project" value="InterPro"/>
</dbReference>
<dbReference type="Pfam" id="PF02518">
    <property type="entry name" value="HATPase_c"/>
    <property type="match status" value="1"/>
</dbReference>
<keyword evidence="8" id="KW-0175">Coiled coil</keyword>
<dbReference type="SUPFAM" id="SSF47384">
    <property type="entry name" value="Homodimeric domain of signal transducing histidine kinase"/>
    <property type="match status" value="1"/>
</dbReference>
<keyword evidence="5 10" id="KW-0418">Kinase</keyword>
<gene>
    <name evidence="10" type="ORF">SAMN04488541_100193</name>
</gene>
<evidence type="ECO:0000256" key="6">
    <source>
        <dbReference type="ARBA" id="ARBA00022840"/>
    </source>
</evidence>
<accession>A0A1I2AA56</accession>
<dbReference type="InterPro" id="IPR003594">
    <property type="entry name" value="HATPase_dom"/>
</dbReference>
<evidence type="ECO:0000256" key="4">
    <source>
        <dbReference type="ARBA" id="ARBA00022741"/>
    </source>
</evidence>
<keyword evidence="6" id="KW-0067">ATP-binding</keyword>
<dbReference type="SUPFAM" id="SSF55874">
    <property type="entry name" value="ATPase domain of HSP90 chaperone/DNA topoisomerase II/histidine kinase"/>
    <property type="match status" value="1"/>
</dbReference>
<evidence type="ECO:0000313" key="11">
    <source>
        <dbReference type="Proteomes" id="UP000199513"/>
    </source>
</evidence>
<dbReference type="PANTHER" id="PTHR42878:SF7">
    <property type="entry name" value="SENSOR HISTIDINE KINASE GLRK"/>
    <property type="match status" value="1"/>
</dbReference>
<dbReference type="Gene3D" id="3.30.565.10">
    <property type="entry name" value="Histidine kinase-like ATPase, C-terminal domain"/>
    <property type="match status" value="1"/>
</dbReference>
<dbReference type="STRING" id="1003.SAMN04488541_100193"/>
<evidence type="ECO:0000256" key="1">
    <source>
        <dbReference type="ARBA" id="ARBA00000085"/>
    </source>
</evidence>
<dbReference type="InterPro" id="IPR036890">
    <property type="entry name" value="HATPase_C_sf"/>
</dbReference>
<dbReference type="EC" id="2.7.13.3" evidence="2"/>
<dbReference type="CDD" id="cd00082">
    <property type="entry name" value="HisKA"/>
    <property type="match status" value="1"/>
</dbReference>
<dbReference type="AlphaFoldDB" id="A0A1I2AA56"/>
<dbReference type="GO" id="GO:0005524">
    <property type="term" value="F:ATP binding"/>
    <property type="evidence" value="ECO:0007669"/>
    <property type="project" value="UniProtKB-KW"/>
</dbReference>
<dbReference type="EMBL" id="FONY01000001">
    <property type="protein sequence ID" value="SFE40934.1"/>
    <property type="molecule type" value="Genomic_DNA"/>
</dbReference>